<reference evidence="8" key="1">
    <citation type="submission" date="2021-06" db="EMBL/GenBank/DDBJ databases">
        <authorList>
            <consortium name="DOE Joint Genome Institute"/>
            <person name="Mondo S.J."/>
            <person name="Amses K.R."/>
            <person name="Simmons D.R."/>
            <person name="Longcore J.E."/>
            <person name="Seto K."/>
            <person name="Alves G.H."/>
            <person name="Bonds A.E."/>
            <person name="Quandt C.A."/>
            <person name="Davis W.J."/>
            <person name="Chang Y."/>
            <person name="Letcher P.M."/>
            <person name="Powell M.J."/>
            <person name="Kuo A."/>
            <person name="Labutti K."/>
            <person name="Pangilinan J."/>
            <person name="Andreopoulos W."/>
            <person name="Tritt A."/>
            <person name="Riley R."/>
            <person name="Hundley H."/>
            <person name="Johnson J."/>
            <person name="Lipzen A."/>
            <person name="Barry K."/>
            <person name="Berbee M.L."/>
            <person name="Buchler N.E."/>
            <person name="Grigoriev I.V."/>
            <person name="Spatafora J.W."/>
            <person name="Stajich J.E."/>
            <person name="James T.Y."/>
        </authorList>
    </citation>
    <scope>NUCLEOTIDE SEQUENCE</scope>
    <source>
        <strain evidence="8">AG</strain>
    </source>
</reference>
<comment type="caution">
    <text evidence="8">The sequence shown here is derived from an EMBL/GenBank/DDBJ whole genome shotgun (WGS) entry which is preliminary data.</text>
</comment>
<proteinExistence type="inferred from homology"/>
<protein>
    <recommendedName>
        <fullName evidence="10">Transcription factor CBF/NF-Y/archaeal histone domain-containing protein</fullName>
    </recommendedName>
</protein>
<dbReference type="GO" id="GO:0005654">
    <property type="term" value="C:nucleoplasm"/>
    <property type="evidence" value="ECO:0007669"/>
    <property type="project" value="TreeGrafter"/>
</dbReference>
<evidence type="ECO:0000256" key="2">
    <source>
        <dbReference type="ARBA" id="ARBA00004629"/>
    </source>
</evidence>
<dbReference type="PANTHER" id="PTHR34832">
    <property type="entry name" value="CENTROMERE PROTEIN W"/>
    <property type="match status" value="1"/>
</dbReference>
<dbReference type="GO" id="GO:0007059">
    <property type="term" value="P:chromosome segregation"/>
    <property type="evidence" value="ECO:0007669"/>
    <property type="project" value="TreeGrafter"/>
</dbReference>
<sequence length="76" mass="8833">MARLYSRSTVKKIIKAHNPRSSLSKSVDVMIYLDYLLFLQRLAREADAEVMQTKGKLMQSHHLQKAVEQTLQQFRG</sequence>
<evidence type="ECO:0000313" key="9">
    <source>
        <dbReference type="Proteomes" id="UP001206595"/>
    </source>
</evidence>
<evidence type="ECO:0000256" key="7">
    <source>
        <dbReference type="ARBA" id="ARBA00038432"/>
    </source>
</evidence>
<evidence type="ECO:0000256" key="5">
    <source>
        <dbReference type="ARBA" id="ARBA00023242"/>
    </source>
</evidence>
<dbReference type="Proteomes" id="UP001206595">
    <property type="component" value="Unassembled WGS sequence"/>
</dbReference>
<dbReference type="GO" id="GO:0000278">
    <property type="term" value="P:mitotic cell cycle"/>
    <property type="evidence" value="ECO:0007669"/>
    <property type="project" value="InterPro"/>
</dbReference>
<comment type="similarity">
    <text evidence="7">Belongs to the CENP-W/WIP1 family.</text>
</comment>
<evidence type="ECO:0000256" key="6">
    <source>
        <dbReference type="ARBA" id="ARBA00023328"/>
    </source>
</evidence>
<evidence type="ECO:0000256" key="3">
    <source>
        <dbReference type="ARBA" id="ARBA00022454"/>
    </source>
</evidence>
<dbReference type="PANTHER" id="PTHR34832:SF1">
    <property type="entry name" value="CENTROMERE PROTEIN W"/>
    <property type="match status" value="1"/>
</dbReference>
<dbReference type="GO" id="GO:0051382">
    <property type="term" value="P:kinetochore assembly"/>
    <property type="evidence" value="ECO:0007669"/>
    <property type="project" value="InterPro"/>
</dbReference>
<evidence type="ECO:0000256" key="1">
    <source>
        <dbReference type="ARBA" id="ARBA00004123"/>
    </source>
</evidence>
<name>A0AAD5H8E5_UMBRA</name>
<dbReference type="InterPro" id="IPR028847">
    <property type="entry name" value="CENP-W"/>
</dbReference>
<dbReference type="GeneID" id="75917635"/>
<dbReference type="Pfam" id="PF15510">
    <property type="entry name" value="CENP-W"/>
    <property type="match status" value="1"/>
</dbReference>
<dbReference type="AlphaFoldDB" id="A0AAD5H8E5"/>
<dbReference type="RefSeq" id="XP_051440571.1">
    <property type="nucleotide sequence ID" value="XM_051592292.1"/>
</dbReference>
<evidence type="ECO:0000313" key="8">
    <source>
        <dbReference type="EMBL" id="KAI8575567.1"/>
    </source>
</evidence>
<comment type="subcellular location">
    <subcellularLocation>
        <location evidence="2">Chromosome</location>
        <location evidence="2">Centromere</location>
        <location evidence="2">Kinetochore</location>
    </subcellularLocation>
    <subcellularLocation>
        <location evidence="1">Nucleus</location>
    </subcellularLocation>
</comment>
<dbReference type="InterPro" id="IPR009072">
    <property type="entry name" value="Histone-fold"/>
</dbReference>
<gene>
    <name evidence="8" type="ORF">K450DRAFT_261274</name>
</gene>
<dbReference type="Gene3D" id="1.10.20.10">
    <property type="entry name" value="Histone, subunit A"/>
    <property type="match status" value="1"/>
</dbReference>
<dbReference type="EMBL" id="MU620977">
    <property type="protein sequence ID" value="KAI8575567.1"/>
    <property type="molecule type" value="Genomic_DNA"/>
</dbReference>
<keyword evidence="4" id="KW-0995">Kinetochore</keyword>
<dbReference type="GO" id="GO:0046982">
    <property type="term" value="F:protein heterodimerization activity"/>
    <property type="evidence" value="ECO:0007669"/>
    <property type="project" value="InterPro"/>
</dbReference>
<evidence type="ECO:0000256" key="4">
    <source>
        <dbReference type="ARBA" id="ARBA00022838"/>
    </source>
</evidence>
<reference evidence="8" key="2">
    <citation type="journal article" date="2022" name="Proc. Natl. Acad. Sci. U.S.A.">
        <title>Diploid-dominant life cycles characterize the early evolution of Fungi.</title>
        <authorList>
            <person name="Amses K.R."/>
            <person name="Simmons D.R."/>
            <person name="Longcore J.E."/>
            <person name="Mondo S.J."/>
            <person name="Seto K."/>
            <person name="Jeronimo G.H."/>
            <person name="Bonds A.E."/>
            <person name="Quandt C.A."/>
            <person name="Davis W.J."/>
            <person name="Chang Y."/>
            <person name="Federici B.A."/>
            <person name="Kuo A."/>
            <person name="LaButti K."/>
            <person name="Pangilinan J."/>
            <person name="Andreopoulos W."/>
            <person name="Tritt A."/>
            <person name="Riley R."/>
            <person name="Hundley H."/>
            <person name="Johnson J."/>
            <person name="Lipzen A."/>
            <person name="Barry K."/>
            <person name="Lang B.F."/>
            <person name="Cuomo C.A."/>
            <person name="Buchler N.E."/>
            <person name="Grigoriev I.V."/>
            <person name="Spatafora J.W."/>
            <person name="Stajich J.E."/>
            <person name="James T.Y."/>
        </authorList>
    </citation>
    <scope>NUCLEOTIDE SEQUENCE</scope>
    <source>
        <strain evidence="8">AG</strain>
    </source>
</reference>
<dbReference type="InterPro" id="IPR052484">
    <property type="entry name" value="CENP-W/WIP1"/>
</dbReference>
<dbReference type="SUPFAM" id="SSF47113">
    <property type="entry name" value="Histone-fold"/>
    <property type="match status" value="1"/>
</dbReference>
<keyword evidence="9" id="KW-1185">Reference proteome</keyword>
<dbReference type="GO" id="GO:0000776">
    <property type="term" value="C:kinetochore"/>
    <property type="evidence" value="ECO:0007669"/>
    <property type="project" value="UniProtKB-KW"/>
</dbReference>
<accession>A0AAD5H8E5</accession>
<keyword evidence="6" id="KW-0137">Centromere</keyword>
<dbReference type="GO" id="GO:0003677">
    <property type="term" value="F:DNA binding"/>
    <property type="evidence" value="ECO:0007669"/>
    <property type="project" value="InterPro"/>
</dbReference>
<organism evidence="8 9">
    <name type="scientific">Umbelopsis ramanniana AG</name>
    <dbReference type="NCBI Taxonomy" id="1314678"/>
    <lineage>
        <taxon>Eukaryota</taxon>
        <taxon>Fungi</taxon>
        <taxon>Fungi incertae sedis</taxon>
        <taxon>Mucoromycota</taxon>
        <taxon>Mucoromycotina</taxon>
        <taxon>Umbelopsidomycetes</taxon>
        <taxon>Umbelopsidales</taxon>
        <taxon>Umbelopsidaceae</taxon>
        <taxon>Umbelopsis</taxon>
    </lineage>
</organism>
<dbReference type="CDD" id="cd13732">
    <property type="entry name" value="HFD_CENP-W"/>
    <property type="match status" value="1"/>
</dbReference>
<evidence type="ECO:0008006" key="10">
    <source>
        <dbReference type="Google" id="ProtNLM"/>
    </source>
</evidence>
<keyword evidence="5" id="KW-0539">Nucleus</keyword>
<keyword evidence="3" id="KW-0158">Chromosome</keyword>